<dbReference type="OrthoDB" id="3003917at2759"/>
<evidence type="ECO:0000256" key="1">
    <source>
        <dbReference type="SAM" id="MobiDB-lite"/>
    </source>
</evidence>
<gene>
    <name evidence="3" type="ORF">BDV98DRAFT_600469</name>
</gene>
<feature type="compositionally biased region" description="Low complexity" evidence="1">
    <location>
        <begin position="323"/>
        <end position="337"/>
    </location>
</feature>
<dbReference type="AlphaFoldDB" id="A0A5C3R1E9"/>
<proteinExistence type="predicted"/>
<evidence type="ECO:0000313" key="4">
    <source>
        <dbReference type="Proteomes" id="UP000305067"/>
    </source>
</evidence>
<feature type="compositionally biased region" description="Low complexity" evidence="1">
    <location>
        <begin position="375"/>
        <end position="386"/>
    </location>
</feature>
<feature type="domain" description="DNA replication regulator Sld3 C-terminal" evidence="2">
    <location>
        <begin position="120"/>
        <end position="378"/>
    </location>
</feature>
<keyword evidence="4" id="KW-1185">Reference proteome</keyword>
<evidence type="ECO:0000313" key="3">
    <source>
        <dbReference type="EMBL" id="TFL06419.1"/>
    </source>
</evidence>
<dbReference type="STRING" id="1884261.A0A5C3R1E9"/>
<dbReference type="EMBL" id="ML178815">
    <property type="protein sequence ID" value="TFL06419.1"/>
    <property type="molecule type" value="Genomic_DNA"/>
</dbReference>
<name>A0A5C3R1E9_9AGAR</name>
<reference evidence="3 4" key="1">
    <citation type="journal article" date="2019" name="Nat. Ecol. Evol.">
        <title>Megaphylogeny resolves global patterns of mushroom evolution.</title>
        <authorList>
            <person name="Varga T."/>
            <person name="Krizsan K."/>
            <person name="Foldi C."/>
            <person name="Dima B."/>
            <person name="Sanchez-Garcia M."/>
            <person name="Sanchez-Ramirez S."/>
            <person name="Szollosi G.J."/>
            <person name="Szarkandi J.G."/>
            <person name="Papp V."/>
            <person name="Albert L."/>
            <person name="Andreopoulos W."/>
            <person name="Angelini C."/>
            <person name="Antonin V."/>
            <person name="Barry K.W."/>
            <person name="Bougher N.L."/>
            <person name="Buchanan P."/>
            <person name="Buyck B."/>
            <person name="Bense V."/>
            <person name="Catcheside P."/>
            <person name="Chovatia M."/>
            <person name="Cooper J."/>
            <person name="Damon W."/>
            <person name="Desjardin D."/>
            <person name="Finy P."/>
            <person name="Geml J."/>
            <person name="Haridas S."/>
            <person name="Hughes K."/>
            <person name="Justo A."/>
            <person name="Karasinski D."/>
            <person name="Kautmanova I."/>
            <person name="Kiss B."/>
            <person name="Kocsube S."/>
            <person name="Kotiranta H."/>
            <person name="LaButti K.M."/>
            <person name="Lechner B.E."/>
            <person name="Liimatainen K."/>
            <person name="Lipzen A."/>
            <person name="Lukacs Z."/>
            <person name="Mihaltcheva S."/>
            <person name="Morgado L.N."/>
            <person name="Niskanen T."/>
            <person name="Noordeloos M.E."/>
            <person name="Ohm R.A."/>
            <person name="Ortiz-Santana B."/>
            <person name="Ovrebo C."/>
            <person name="Racz N."/>
            <person name="Riley R."/>
            <person name="Savchenko A."/>
            <person name="Shiryaev A."/>
            <person name="Soop K."/>
            <person name="Spirin V."/>
            <person name="Szebenyi C."/>
            <person name="Tomsovsky M."/>
            <person name="Tulloss R.E."/>
            <person name="Uehling J."/>
            <person name="Grigoriev I.V."/>
            <person name="Vagvolgyi C."/>
            <person name="Papp T."/>
            <person name="Martin F.M."/>
            <person name="Miettinen O."/>
            <person name="Hibbett D.S."/>
            <person name="Nagy L.G."/>
        </authorList>
    </citation>
    <scope>NUCLEOTIDE SEQUENCE [LARGE SCALE GENOMIC DNA]</scope>
    <source>
        <strain evidence="3 4">CBS 309.79</strain>
    </source>
</reference>
<feature type="compositionally biased region" description="Basic and acidic residues" evidence="1">
    <location>
        <begin position="338"/>
        <end position="348"/>
    </location>
</feature>
<dbReference type="Proteomes" id="UP000305067">
    <property type="component" value="Unassembled WGS sequence"/>
</dbReference>
<dbReference type="Pfam" id="PF08639">
    <property type="entry name" value="Sld3_STD"/>
    <property type="match status" value="1"/>
</dbReference>
<protein>
    <recommendedName>
        <fullName evidence="2">DNA replication regulator Sld3 C-terminal domain-containing protein</fullName>
    </recommendedName>
</protein>
<evidence type="ECO:0000259" key="2">
    <source>
        <dbReference type="Pfam" id="PF08639"/>
    </source>
</evidence>
<sequence length="483" mass="54629">MASLCYNLQPATRLRWTSTQEQSISRHFPISLGDQPISSQEYVSNTYLTFLWLPQSLVPLPRLITALRQIVHPQPNLPHPLHELLNDILSTARGVAQKYHTELPSIISDGGGLGEVEEQMMWLRYNNEKASDNDELSQDHWTRLWLEKMERREVQIQTLLYMLKLSLPGPQPTCTTPAPPDPPLDSSPRKRTKAHADVRAMQAPVRAPSTPIYRLEAFMDKLSTWQLVGELEDVPDKPKEDRDWMQRFCEDVVEPLFKRSLPTECDMLRSKVFPVSAFFDDELDEEPESQVRPNVVASSSSSSRSFPSKKVRSSATIKEDRSSSLVRSRSRSLSVSLAEEKEQQEQMHARKRTLVREVSMSRCAPKRRRVDLIPSSSQSQLQSSSSEVAPKSQHGETLVEETPVKPRVKAGSGSRALSCIPSANLFSGASRSKKGALVVEEENWELAGSKSSPIMVFTDDWESHLEEEEDMEVGTPTKKKKSR</sequence>
<feature type="region of interest" description="Disordered" evidence="1">
    <location>
        <begin position="171"/>
        <end position="191"/>
    </location>
</feature>
<accession>A0A5C3R1E9</accession>
<organism evidence="3 4">
    <name type="scientific">Pterulicium gracile</name>
    <dbReference type="NCBI Taxonomy" id="1884261"/>
    <lineage>
        <taxon>Eukaryota</taxon>
        <taxon>Fungi</taxon>
        <taxon>Dikarya</taxon>
        <taxon>Basidiomycota</taxon>
        <taxon>Agaricomycotina</taxon>
        <taxon>Agaricomycetes</taxon>
        <taxon>Agaricomycetidae</taxon>
        <taxon>Agaricales</taxon>
        <taxon>Pleurotineae</taxon>
        <taxon>Pterulaceae</taxon>
        <taxon>Pterulicium</taxon>
    </lineage>
</organism>
<feature type="region of interest" description="Disordered" evidence="1">
    <location>
        <begin position="284"/>
        <end position="414"/>
    </location>
</feature>
<dbReference type="Gene3D" id="1.20.58.2130">
    <property type="match status" value="1"/>
</dbReference>
<dbReference type="InterPro" id="IPR013948">
    <property type="entry name" value="DNA_replication_reg_Sld3_C"/>
</dbReference>